<evidence type="ECO:0000313" key="4">
    <source>
        <dbReference type="EMBL" id="EQD62596.1"/>
    </source>
</evidence>
<protein>
    <submittedName>
        <fullName evidence="4">50S ribosomal protein L4P</fullName>
    </submittedName>
</protein>
<organism evidence="4">
    <name type="scientific">mine drainage metagenome</name>
    <dbReference type="NCBI Taxonomy" id="410659"/>
    <lineage>
        <taxon>unclassified sequences</taxon>
        <taxon>metagenomes</taxon>
        <taxon>ecological metagenomes</taxon>
    </lineage>
</organism>
<keyword evidence="3" id="KW-0687">Ribonucleoprotein</keyword>
<evidence type="ECO:0000256" key="1">
    <source>
        <dbReference type="ARBA" id="ARBA00010528"/>
    </source>
</evidence>
<comment type="caution">
    <text evidence="4">The sequence shown here is derived from an EMBL/GenBank/DDBJ whole genome shotgun (WGS) entry which is preliminary data.</text>
</comment>
<dbReference type="GO" id="GO:0003735">
    <property type="term" value="F:structural constituent of ribosome"/>
    <property type="evidence" value="ECO:0007669"/>
    <property type="project" value="InterPro"/>
</dbReference>
<evidence type="ECO:0000256" key="2">
    <source>
        <dbReference type="ARBA" id="ARBA00022980"/>
    </source>
</evidence>
<reference evidence="4" key="2">
    <citation type="journal article" date="2014" name="ISME J.">
        <title>Microbial stratification in low pH oxic and suboxic macroscopic growths along an acid mine drainage.</title>
        <authorList>
            <person name="Mendez-Garcia C."/>
            <person name="Mesa V."/>
            <person name="Sprenger R.R."/>
            <person name="Richter M."/>
            <person name="Diez M.S."/>
            <person name="Solano J."/>
            <person name="Bargiela R."/>
            <person name="Golyshina O.V."/>
            <person name="Manteca A."/>
            <person name="Ramos J.L."/>
            <person name="Gallego J.R."/>
            <person name="Llorente I."/>
            <person name="Martins Dos Santos V.A."/>
            <person name="Jensen O.N."/>
            <person name="Pelaez A.I."/>
            <person name="Sanchez J."/>
            <person name="Ferrer M."/>
        </authorList>
    </citation>
    <scope>NUCLEOTIDE SEQUENCE</scope>
</reference>
<dbReference type="GO" id="GO:0005840">
    <property type="term" value="C:ribosome"/>
    <property type="evidence" value="ECO:0007669"/>
    <property type="project" value="UniProtKB-KW"/>
</dbReference>
<dbReference type="GO" id="GO:1990904">
    <property type="term" value="C:ribonucleoprotein complex"/>
    <property type="evidence" value="ECO:0007669"/>
    <property type="project" value="UniProtKB-KW"/>
</dbReference>
<comment type="similarity">
    <text evidence="1">Belongs to the universal ribosomal protein uL4 family.</text>
</comment>
<accession>T1APU9</accession>
<name>T1APU9_9ZZZZ</name>
<dbReference type="GO" id="GO:0006412">
    <property type="term" value="P:translation"/>
    <property type="evidence" value="ECO:0007669"/>
    <property type="project" value="InterPro"/>
</dbReference>
<keyword evidence="2 4" id="KW-0689">Ribosomal protein</keyword>
<proteinExistence type="inferred from homology"/>
<evidence type="ECO:0000256" key="3">
    <source>
        <dbReference type="ARBA" id="ARBA00023274"/>
    </source>
</evidence>
<dbReference type="Gene3D" id="3.40.1370.10">
    <property type="match status" value="1"/>
</dbReference>
<sequence length="96" mass="10842">MDVYSIDGKVSKSIELPKVFSENFRKELVLRAILAEQSFRYQPKGRNLMAGLRTTATYVGNYKSYRTGRHMGIAIRPREKLGGGAMGYVRRIPSSV</sequence>
<reference evidence="4" key="1">
    <citation type="submission" date="2013-08" db="EMBL/GenBank/DDBJ databases">
        <authorList>
            <person name="Mendez C."/>
            <person name="Richter M."/>
            <person name="Ferrer M."/>
            <person name="Sanchez J."/>
        </authorList>
    </citation>
    <scope>NUCLEOTIDE SEQUENCE</scope>
</reference>
<dbReference type="EMBL" id="AUZZ01001864">
    <property type="protein sequence ID" value="EQD62596.1"/>
    <property type="molecule type" value="Genomic_DNA"/>
</dbReference>
<dbReference type="AlphaFoldDB" id="T1APU9"/>
<dbReference type="InterPro" id="IPR023574">
    <property type="entry name" value="Ribosomal_uL4_dom_sf"/>
</dbReference>
<feature type="non-terminal residue" evidence="4">
    <location>
        <position position="96"/>
    </location>
</feature>
<gene>
    <name evidence="4" type="ORF">B2A_02741</name>
</gene>
<dbReference type="SUPFAM" id="SSF52166">
    <property type="entry name" value="Ribosomal protein L4"/>
    <property type="match status" value="1"/>
</dbReference>